<feature type="transmembrane region" description="Helical" evidence="1">
    <location>
        <begin position="129"/>
        <end position="149"/>
    </location>
</feature>
<dbReference type="EMBL" id="MN739781">
    <property type="protein sequence ID" value="QHT26203.1"/>
    <property type="molecule type" value="Genomic_DNA"/>
</dbReference>
<keyword evidence="1" id="KW-1133">Transmembrane helix</keyword>
<dbReference type="AlphaFoldDB" id="A0A6C0ECT3"/>
<reference evidence="2" key="1">
    <citation type="journal article" date="2020" name="Nature">
        <title>Giant virus diversity and host interactions through global metagenomics.</title>
        <authorList>
            <person name="Schulz F."/>
            <person name="Roux S."/>
            <person name="Paez-Espino D."/>
            <person name="Jungbluth S."/>
            <person name="Walsh D.A."/>
            <person name="Denef V.J."/>
            <person name="McMahon K.D."/>
            <person name="Konstantinidis K.T."/>
            <person name="Eloe-Fadrosh E.A."/>
            <person name="Kyrpides N.C."/>
            <person name="Woyke T."/>
        </authorList>
    </citation>
    <scope>NUCLEOTIDE SEQUENCE</scope>
    <source>
        <strain evidence="2">GVMAG-M-3300023179-27</strain>
    </source>
</reference>
<keyword evidence="1" id="KW-0812">Transmembrane</keyword>
<proteinExistence type="predicted"/>
<protein>
    <submittedName>
        <fullName evidence="2">Uncharacterized protein</fullName>
    </submittedName>
</protein>
<feature type="transmembrane region" description="Helical" evidence="1">
    <location>
        <begin position="12"/>
        <end position="30"/>
    </location>
</feature>
<sequence length="167" mass="19082">MLDAKNITSIMLNVIFVASFLGVFFFTYAAKVEEEVVQEQVDYLVKDMTSNLQLLPDDALEAIRIQVKNIQKPDMSELDNKVKENNKKVFEQAMTLIGITLAVGLYIAYRVSNKYNFSLKDLIKENSIILFFIGTTELFFLNVFGRHYLSIDPNMVKLGVLNKLTNL</sequence>
<keyword evidence="1" id="KW-0472">Membrane</keyword>
<accession>A0A6C0ECT3</accession>
<evidence type="ECO:0000313" key="2">
    <source>
        <dbReference type="EMBL" id="QHT26203.1"/>
    </source>
</evidence>
<feature type="transmembrane region" description="Helical" evidence="1">
    <location>
        <begin position="89"/>
        <end position="109"/>
    </location>
</feature>
<name>A0A6C0ECT3_9ZZZZ</name>
<evidence type="ECO:0000256" key="1">
    <source>
        <dbReference type="SAM" id="Phobius"/>
    </source>
</evidence>
<organism evidence="2">
    <name type="scientific">viral metagenome</name>
    <dbReference type="NCBI Taxonomy" id="1070528"/>
    <lineage>
        <taxon>unclassified sequences</taxon>
        <taxon>metagenomes</taxon>
        <taxon>organismal metagenomes</taxon>
    </lineage>
</organism>